<feature type="region of interest" description="Disordered" evidence="1">
    <location>
        <begin position="28"/>
        <end position="74"/>
    </location>
</feature>
<feature type="compositionally biased region" description="Basic and acidic residues" evidence="1">
    <location>
        <begin position="28"/>
        <end position="39"/>
    </location>
</feature>
<proteinExistence type="predicted"/>
<name>A0AAD4BLC9_BOLED</name>
<dbReference type="AlphaFoldDB" id="A0AAD4BLC9"/>
<reference evidence="2" key="1">
    <citation type="submission" date="2019-10" db="EMBL/GenBank/DDBJ databases">
        <authorList>
            <consortium name="DOE Joint Genome Institute"/>
            <person name="Kuo A."/>
            <person name="Miyauchi S."/>
            <person name="Kiss E."/>
            <person name="Drula E."/>
            <person name="Kohler A."/>
            <person name="Sanchez-Garcia M."/>
            <person name="Andreopoulos B."/>
            <person name="Barry K.W."/>
            <person name="Bonito G."/>
            <person name="Buee M."/>
            <person name="Carver A."/>
            <person name="Chen C."/>
            <person name="Cichocki N."/>
            <person name="Clum A."/>
            <person name="Culley D."/>
            <person name="Crous P.W."/>
            <person name="Fauchery L."/>
            <person name="Girlanda M."/>
            <person name="Hayes R."/>
            <person name="Keri Z."/>
            <person name="LaButti K."/>
            <person name="Lipzen A."/>
            <person name="Lombard V."/>
            <person name="Magnuson J."/>
            <person name="Maillard F."/>
            <person name="Morin E."/>
            <person name="Murat C."/>
            <person name="Nolan M."/>
            <person name="Ohm R."/>
            <person name="Pangilinan J."/>
            <person name="Pereira M."/>
            <person name="Perotto S."/>
            <person name="Peter M."/>
            <person name="Riley R."/>
            <person name="Sitrit Y."/>
            <person name="Stielow B."/>
            <person name="Szollosi G."/>
            <person name="Zifcakova L."/>
            <person name="Stursova M."/>
            <person name="Spatafora J.W."/>
            <person name="Tedersoo L."/>
            <person name="Vaario L.-M."/>
            <person name="Yamada A."/>
            <person name="Yan M."/>
            <person name="Wang P."/>
            <person name="Xu J."/>
            <person name="Bruns T."/>
            <person name="Baldrian P."/>
            <person name="Vilgalys R."/>
            <person name="Henrissat B."/>
            <person name="Grigoriev I.V."/>
            <person name="Hibbett D."/>
            <person name="Nagy L.G."/>
            <person name="Martin F.M."/>
        </authorList>
    </citation>
    <scope>NUCLEOTIDE SEQUENCE</scope>
    <source>
        <strain evidence="2">BED1</strain>
    </source>
</reference>
<feature type="compositionally biased region" description="Basic and acidic residues" evidence="1">
    <location>
        <begin position="90"/>
        <end position="112"/>
    </location>
</feature>
<gene>
    <name evidence="2" type="ORF">L210DRAFT_3507104</name>
</gene>
<evidence type="ECO:0000313" key="3">
    <source>
        <dbReference type="Proteomes" id="UP001194468"/>
    </source>
</evidence>
<reference evidence="2" key="2">
    <citation type="journal article" date="2020" name="Nat. Commun.">
        <title>Large-scale genome sequencing of mycorrhizal fungi provides insights into the early evolution of symbiotic traits.</title>
        <authorList>
            <person name="Miyauchi S."/>
            <person name="Kiss E."/>
            <person name="Kuo A."/>
            <person name="Drula E."/>
            <person name="Kohler A."/>
            <person name="Sanchez-Garcia M."/>
            <person name="Morin E."/>
            <person name="Andreopoulos B."/>
            <person name="Barry K.W."/>
            <person name="Bonito G."/>
            <person name="Buee M."/>
            <person name="Carver A."/>
            <person name="Chen C."/>
            <person name="Cichocki N."/>
            <person name="Clum A."/>
            <person name="Culley D."/>
            <person name="Crous P.W."/>
            <person name="Fauchery L."/>
            <person name="Girlanda M."/>
            <person name="Hayes R.D."/>
            <person name="Keri Z."/>
            <person name="LaButti K."/>
            <person name="Lipzen A."/>
            <person name="Lombard V."/>
            <person name="Magnuson J."/>
            <person name="Maillard F."/>
            <person name="Murat C."/>
            <person name="Nolan M."/>
            <person name="Ohm R.A."/>
            <person name="Pangilinan J."/>
            <person name="Pereira M.F."/>
            <person name="Perotto S."/>
            <person name="Peter M."/>
            <person name="Pfister S."/>
            <person name="Riley R."/>
            <person name="Sitrit Y."/>
            <person name="Stielow J.B."/>
            <person name="Szollosi G."/>
            <person name="Zifcakova L."/>
            <person name="Stursova M."/>
            <person name="Spatafora J.W."/>
            <person name="Tedersoo L."/>
            <person name="Vaario L.M."/>
            <person name="Yamada A."/>
            <person name="Yan M."/>
            <person name="Wang P."/>
            <person name="Xu J."/>
            <person name="Bruns T."/>
            <person name="Baldrian P."/>
            <person name="Vilgalys R."/>
            <person name="Dunand C."/>
            <person name="Henrissat B."/>
            <person name="Grigoriev I.V."/>
            <person name="Hibbett D."/>
            <person name="Nagy L.G."/>
            <person name="Martin F.M."/>
        </authorList>
    </citation>
    <scope>NUCLEOTIDE SEQUENCE</scope>
    <source>
        <strain evidence="2">BED1</strain>
    </source>
</reference>
<sequence length="112" mass="12470">MLILNRWRMLKSPLFEVPAEAEAEVEEKEKAVKKKDGKENSLSVDEAEVVGQQDGEVVGEEGKESASGVCVEHEDVQSDDVVHIILPVDNGKEENQEHIDHPQPDSRKLGEK</sequence>
<dbReference type="EMBL" id="WHUW01000034">
    <property type="protein sequence ID" value="KAF8433352.1"/>
    <property type="molecule type" value="Genomic_DNA"/>
</dbReference>
<evidence type="ECO:0000256" key="1">
    <source>
        <dbReference type="SAM" id="MobiDB-lite"/>
    </source>
</evidence>
<evidence type="ECO:0000313" key="2">
    <source>
        <dbReference type="EMBL" id="KAF8433352.1"/>
    </source>
</evidence>
<organism evidence="2 3">
    <name type="scientific">Boletus edulis BED1</name>
    <dbReference type="NCBI Taxonomy" id="1328754"/>
    <lineage>
        <taxon>Eukaryota</taxon>
        <taxon>Fungi</taxon>
        <taxon>Dikarya</taxon>
        <taxon>Basidiomycota</taxon>
        <taxon>Agaricomycotina</taxon>
        <taxon>Agaricomycetes</taxon>
        <taxon>Agaricomycetidae</taxon>
        <taxon>Boletales</taxon>
        <taxon>Boletineae</taxon>
        <taxon>Boletaceae</taxon>
        <taxon>Boletoideae</taxon>
        <taxon>Boletus</taxon>
    </lineage>
</organism>
<accession>A0AAD4BLC9</accession>
<feature type="region of interest" description="Disordered" evidence="1">
    <location>
        <begin position="87"/>
        <end position="112"/>
    </location>
</feature>
<protein>
    <submittedName>
        <fullName evidence="2">Uncharacterized protein</fullName>
    </submittedName>
</protein>
<dbReference type="Proteomes" id="UP001194468">
    <property type="component" value="Unassembled WGS sequence"/>
</dbReference>
<comment type="caution">
    <text evidence="2">The sequence shown here is derived from an EMBL/GenBank/DDBJ whole genome shotgun (WGS) entry which is preliminary data.</text>
</comment>
<keyword evidence="3" id="KW-1185">Reference proteome</keyword>